<dbReference type="RefSeq" id="WP_230734639.1">
    <property type="nucleotide sequence ID" value="NZ_JAJNDB010000002.1"/>
</dbReference>
<feature type="transmembrane region" description="Helical" evidence="2">
    <location>
        <begin position="174"/>
        <end position="201"/>
    </location>
</feature>
<accession>A0ABS8P969</accession>
<feature type="transmembrane region" description="Helical" evidence="2">
    <location>
        <begin position="221"/>
        <end position="241"/>
    </location>
</feature>
<evidence type="ECO:0000313" key="4">
    <source>
        <dbReference type="Proteomes" id="UP001199469"/>
    </source>
</evidence>
<keyword evidence="2" id="KW-0472">Membrane</keyword>
<evidence type="ECO:0000256" key="1">
    <source>
        <dbReference type="SAM" id="MobiDB-lite"/>
    </source>
</evidence>
<dbReference type="EMBL" id="JAJNDB010000002">
    <property type="protein sequence ID" value="MCD2194563.1"/>
    <property type="molecule type" value="Genomic_DNA"/>
</dbReference>
<protein>
    <submittedName>
        <fullName evidence="3">ABC transporter permease</fullName>
    </submittedName>
</protein>
<dbReference type="Proteomes" id="UP001199469">
    <property type="component" value="Unassembled WGS sequence"/>
</dbReference>
<feature type="transmembrane region" description="Helical" evidence="2">
    <location>
        <begin position="121"/>
        <end position="139"/>
    </location>
</feature>
<comment type="caution">
    <text evidence="3">The sequence shown here is derived from an EMBL/GenBank/DDBJ whole genome shotgun (WGS) entry which is preliminary data.</text>
</comment>
<keyword evidence="2" id="KW-0812">Transmembrane</keyword>
<feature type="region of interest" description="Disordered" evidence="1">
    <location>
        <begin position="1"/>
        <end position="20"/>
    </location>
</feature>
<proteinExistence type="predicted"/>
<keyword evidence="2" id="KW-1133">Transmembrane helix</keyword>
<reference evidence="3 4" key="1">
    <citation type="submission" date="2021-11" db="EMBL/GenBank/DDBJ databases">
        <title>Draft genome sequence of Actinomycetospora sp. SF1 isolated from the rhizosphere soil.</title>
        <authorList>
            <person name="Duangmal K."/>
            <person name="Chantavorakit T."/>
        </authorList>
    </citation>
    <scope>NUCLEOTIDE SEQUENCE [LARGE SCALE GENOMIC DNA]</scope>
    <source>
        <strain evidence="3 4">TBRC 5722</strain>
    </source>
</reference>
<evidence type="ECO:0000313" key="3">
    <source>
        <dbReference type="EMBL" id="MCD2194563.1"/>
    </source>
</evidence>
<keyword evidence="4" id="KW-1185">Reference proteome</keyword>
<feature type="transmembrane region" description="Helical" evidence="2">
    <location>
        <begin position="79"/>
        <end position="101"/>
    </location>
</feature>
<sequence>MSIEEEGRSRDDQRHAPGLYDGLSPRVVGLVPEGPRSSIAEIGGMLELLGKIIWSAVRKPYGFWAESLDYFFVTLRRSALPMAAAIFGFLLFFSLVVVIFFSQAGAVSLGTAYLFQYGFRAFTVFVVAVVVSGVAGAALTTDLGARKIREELDAMTVMGIDPIRELVVPRAISLTVLTTLISLPGLAVTAVGLQLGASYYGHLSAADFYHSLFSSLSPLELYSVLINCFMLGVLITTVCCYKGLNAGGGSIGLGRAVNQAVVISYVALFVFQLAYNAIFLGLFPELGRVR</sequence>
<feature type="compositionally biased region" description="Basic and acidic residues" evidence="1">
    <location>
        <begin position="1"/>
        <end position="15"/>
    </location>
</feature>
<evidence type="ECO:0000256" key="2">
    <source>
        <dbReference type="SAM" id="Phobius"/>
    </source>
</evidence>
<name>A0ABS8P969_9PSEU</name>
<gene>
    <name evidence="3" type="ORF">LQ327_14415</name>
</gene>
<dbReference type="InterPro" id="IPR030802">
    <property type="entry name" value="Permease_MalE"/>
</dbReference>
<dbReference type="PANTHER" id="PTHR30188:SF4">
    <property type="entry name" value="PROTEIN TRIGALACTOSYLDIACYLGLYCEROL 1, CHLOROPLASTIC"/>
    <property type="match status" value="1"/>
</dbReference>
<organism evidence="3 4">
    <name type="scientific">Actinomycetospora endophytica</name>
    <dbReference type="NCBI Taxonomy" id="2291215"/>
    <lineage>
        <taxon>Bacteria</taxon>
        <taxon>Bacillati</taxon>
        <taxon>Actinomycetota</taxon>
        <taxon>Actinomycetes</taxon>
        <taxon>Pseudonocardiales</taxon>
        <taxon>Pseudonocardiaceae</taxon>
        <taxon>Actinomycetospora</taxon>
    </lineage>
</organism>
<feature type="transmembrane region" description="Helical" evidence="2">
    <location>
        <begin position="262"/>
        <end position="283"/>
    </location>
</feature>
<dbReference type="PANTHER" id="PTHR30188">
    <property type="entry name" value="ABC TRANSPORTER PERMEASE PROTEIN-RELATED"/>
    <property type="match status" value="1"/>
</dbReference>
<dbReference type="Pfam" id="PF02405">
    <property type="entry name" value="MlaE"/>
    <property type="match status" value="1"/>
</dbReference>